<dbReference type="AlphaFoldDB" id="A0A9R1VW19"/>
<dbReference type="Pfam" id="PF13359">
    <property type="entry name" value="DDE_Tnp_4"/>
    <property type="match status" value="1"/>
</dbReference>
<evidence type="ECO:0000259" key="8">
    <source>
        <dbReference type="Pfam" id="PF13359"/>
    </source>
</evidence>
<organism evidence="9 10">
    <name type="scientific">Lactuca sativa</name>
    <name type="common">Garden lettuce</name>
    <dbReference type="NCBI Taxonomy" id="4236"/>
    <lineage>
        <taxon>Eukaryota</taxon>
        <taxon>Viridiplantae</taxon>
        <taxon>Streptophyta</taxon>
        <taxon>Embryophyta</taxon>
        <taxon>Tracheophyta</taxon>
        <taxon>Spermatophyta</taxon>
        <taxon>Magnoliopsida</taxon>
        <taxon>eudicotyledons</taxon>
        <taxon>Gunneridae</taxon>
        <taxon>Pentapetalae</taxon>
        <taxon>asterids</taxon>
        <taxon>campanulids</taxon>
        <taxon>Asterales</taxon>
        <taxon>Asteraceae</taxon>
        <taxon>Cichorioideae</taxon>
        <taxon>Cichorieae</taxon>
        <taxon>Lactucinae</taxon>
        <taxon>Lactuca</taxon>
    </lineage>
</organism>
<comment type="caution">
    <text evidence="9">The sequence shown here is derived from an EMBL/GenBank/DDBJ whole genome shotgun (WGS) entry which is preliminary data.</text>
</comment>
<feature type="domain" description="DDE Tnp4" evidence="8">
    <location>
        <begin position="57"/>
        <end position="177"/>
    </location>
</feature>
<keyword evidence="7" id="KW-0539">Nucleus</keyword>
<keyword evidence="10" id="KW-1185">Reference proteome</keyword>
<protein>
    <recommendedName>
        <fullName evidence="8">DDE Tnp4 domain-containing protein</fullName>
    </recommendedName>
</protein>
<keyword evidence="4" id="KW-0540">Nuclease</keyword>
<gene>
    <name evidence="9" type="ORF">LSAT_V11C400194760</name>
</gene>
<dbReference type="InterPro" id="IPR045249">
    <property type="entry name" value="HARBI1-like"/>
</dbReference>
<evidence type="ECO:0000256" key="1">
    <source>
        <dbReference type="ARBA" id="ARBA00001968"/>
    </source>
</evidence>
<dbReference type="GO" id="GO:0004518">
    <property type="term" value="F:nuclease activity"/>
    <property type="evidence" value="ECO:0007669"/>
    <property type="project" value="UniProtKB-KW"/>
</dbReference>
<dbReference type="PANTHER" id="PTHR22930:SF268">
    <property type="entry name" value="NUCLEASE HARBI1"/>
    <property type="match status" value="1"/>
</dbReference>
<keyword evidence="6" id="KW-0378">Hydrolase</keyword>
<dbReference type="EMBL" id="NBSK02000004">
    <property type="protein sequence ID" value="KAJ0211676.1"/>
    <property type="molecule type" value="Genomic_DNA"/>
</dbReference>
<sequence length="350" mass="39697">MYGCAKSTTSTCFHIGLRAVVALESYYIQQPKVDVTPKEIQEKKRFYPYFKNCVGEIDGTHIRVKVPNKDTSRYRGRKGYPTINVLAACSFDLKFTYVLTGWEGTASDSRIVKDALKRDNKLLIPRGRYCLVDADLPHTLELMTPYRGVRATMTKRATDGSANPDAAAFRTKKISNYDQLVMLFSDDGASGSKAETAKEKNIPLSKSIEIKIEKVTDVDKLMENNEVILDNKHKDDDDDIQIVSATDVSPDESSKAKKLKKKLERKLQDEDEVVAEPQPQPQPESFEHNIVQTFKEIVDVMREGNKSHDYTGGEIEKELELMWLDAMNLQMLSYICRVIKSTLIPFLVLQ</sequence>
<comment type="subcellular location">
    <subcellularLocation>
        <location evidence="2">Nucleus</location>
    </subcellularLocation>
</comment>
<proteinExistence type="inferred from homology"/>
<comment type="cofactor">
    <cofactor evidence="1">
        <name>a divalent metal cation</name>
        <dbReference type="ChEBI" id="CHEBI:60240"/>
    </cofactor>
</comment>
<dbReference type="PANTHER" id="PTHR22930">
    <property type="match status" value="1"/>
</dbReference>
<comment type="similarity">
    <text evidence="3">Belongs to the HARBI1 family.</text>
</comment>
<dbReference type="GO" id="GO:0016787">
    <property type="term" value="F:hydrolase activity"/>
    <property type="evidence" value="ECO:0007669"/>
    <property type="project" value="UniProtKB-KW"/>
</dbReference>
<dbReference type="Proteomes" id="UP000235145">
    <property type="component" value="Unassembled WGS sequence"/>
</dbReference>
<evidence type="ECO:0000256" key="4">
    <source>
        <dbReference type="ARBA" id="ARBA00022722"/>
    </source>
</evidence>
<evidence type="ECO:0000313" key="9">
    <source>
        <dbReference type="EMBL" id="KAJ0211676.1"/>
    </source>
</evidence>
<evidence type="ECO:0000256" key="5">
    <source>
        <dbReference type="ARBA" id="ARBA00022723"/>
    </source>
</evidence>
<evidence type="ECO:0000256" key="2">
    <source>
        <dbReference type="ARBA" id="ARBA00004123"/>
    </source>
</evidence>
<evidence type="ECO:0000256" key="6">
    <source>
        <dbReference type="ARBA" id="ARBA00022801"/>
    </source>
</evidence>
<dbReference type="GO" id="GO:0046872">
    <property type="term" value="F:metal ion binding"/>
    <property type="evidence" value="ECO:0007669"/>
    <property type="project" value="UniProtKB-KW"/>
</dbReference>
<accession>A0A9R1VW19</accession>
<keyword evidence="5" id="KW-0479">Metal-binding</keyword>
<evidence type="ECO:0000256" key="3">
    <source>
        <dbReference type="ARBA" id="ARBA00006958"/>
    </source>
</evidence>
<evidence type="ECO:0000313" key="10">
    <source>
        <dbReference type="Proteomes" id="UP000235145"/>
    </source>
</evidence>
<dbReference type="GO" id="GO:0005634">
    <property type="term" value="C:nucleus"/>
    <property type="evidence" value="ECO:0007669"/>
    <property type="project" value="UniProtKB-SubCell"/>
</dbReference>
<evidence type="ECO:0000256" key="7">
    <source>
        <dbReference type="ARBA" id="ARBA00023242"/>
    </source>
</evidence>
<name>A0A9R1VW19_LACSA</name>
<dbReference type="InterPro" id="IPR027806">
    <property type="entry name" value="HARBI1_dom"/>
</dbReference>
<reference evidence="9 10" key="1">
    <citation type="journal article" date="2017" name="Nat. Commun.">
        <title>Genome assembly with in vitro proximity ligation data and whole-genome triplication in lettuce.</title>
        <authorList>
            <person name="Reyes-Chin-Wo S."/>
            <person name="Wang Z."/>
            <person name="Yang X."/>
            <person name="Kozik A."/>
            <person name="Arikit S."/>
            <person name="Song C."/>
            <person name="Xia L."/>
            <person name="Froenicke L."/>
            <person name="Lavelle D.O."/>
            <person name="Truco M.J."/>
            <person name="Xia R."/>
            <person name="Zhu S."/>
            <person name="Xu C."/>
            <person name="Xu H."/>
            <person name="Xu X."/>
            <person name="Cox K."/>
            <person name="Korf I."/>
            <person name="Meyers B.C."/>
            <person name="Michelmore R.W."/>
        </authorList>
    </citation>
    <scope>NUCLEOTIDE SEQUENCE [LARGE SCALE GENOMIC DNA]</scope>
    <source>
        <strain evidence="10">cv. Salinas</strain>
        <tissue evidence="9">Seedlings</tissue>
    </source>
</reference>